<accession>V7CXN4</accession>
<gene>
    <name evidence="3" type="ORF">PHAVU_001G120000g</name>
</gene>
<organism evidence="3">
    <name type="scientific">Phaseolus vulgaris</name>
    <name type="common">Kidney bean</name>
    <name type="synonym">French bean</name>
    <dbReference type="NCBI Taxonomy" id="3885"/>
    <lineage>
        <taxon>Eukaryota</taxon>
        <taxon>Viridiplantae</taxon>
        <taxon>Streptophyta</taxon>
        <taxon>Embryophyta</taxon>
        <taxon>Tracheophyta</taxon>
        <taxon>Spermatophyta</taxon>
        <taxon>Magnoliopsida</taxon>
        <taxon>eudicotyledons</taxon>
        <taxon>Gunneridae</taxon>
        <taxon>Pentapetalae</taxon>
        <taxon>rosids</taxon>
        <taxon>fabids</taxon>
        <taxon>Fabales</taxon>
        <taxon>Fabaceae</taxon>
        <taxon>Papilionoideae</taxon>
        <taxon>50 kb inversion clade</taxon>
        <taxon>NPAAA clade</taxon>
        <taxon>indigoferoid/millettioid clade</taxon>
        <taxon>Phaseoleae</taxon>
        <taxon>Phaseolus</taxon>
    </lineage>
</organism>
<proteinExistence type="predicted"/>
<dbReference type="OrthoDB" id="1434562at2759"/>
<dbReference type="PANTHER" id="PTHR46929:SF4">
    <property type="entry name" value="MYB_SANT-LIKE DOMAIN-CONTAINING PROTEIN"/>
    <property type="match status" value="1"/>
</dbReference>
<dbReference type="PANTHER" id="PTHR46929">
    <property type="entry name" value="EXPRESSED PROTEIN"/>
    <property type="match status" value="1"/>
</dbReference>
<feature type="compositionally biased region" description="Low complexity" evidence="1">
    <location>
        <begin position="168"/>
        <end position="181"/>
    </location>
</feature>
<feature type="domain" description="Myb/SANT-like" evidence="2">
    <location>
        <begin position="51"/>
        <end position="112"/>
    </location>
</feature>
<evidence type="ECO:0000313" key="3">
    <source>
        <dbReference type="EMBL" id="ESW34050.1"/>
    </source>
</evidence>
<reference evidence="3" key="1">
    <citation type="submission" date="2013-04" db="EMBL/GenBank/DDBJ databases">
        <authorList>
            <person name="Schmutz J."/>
            <person name="McClean P."/>
            <person name="Shu S."/>
            <person name="Cregan P."/>
            <person name="Rokhsar D."/>
            <person name="Jackson S."/>
        </authorList>
    </citation>
    <scope>NUCLEOTIDE SEQUENCE</scope>
</reference>
<dbReference type="Pfam" id="PF12776">
    <property type="entry name" value="Myb_DNA-bind_3"/>
    <property type="match status" value="1"/>
</dbReference>
<evidence type="ECO:0000256" key="1">
    <source>
        <dbReference type="SAM" id="MobiDB-lite"/>
    </source>
</evidence>
<dbReference type="OMA" id="KWIANMD"/>
<dbReference type="EMBL" id="CM002288">
    <property type="protein sequence ID" value="ESW34050.1"/>
    <property type="molecule type" value="Genomic_DNA"/>
</dbReference>
<protein>
    <recommendedName>
        <fullName evidence="2">Myb/SANT-like domain-containing protein</fullName>
    </recommendedName>
</protein>
<evidence type="ECO:0000259" key="2">
    <source>
        <dbReference type="Pfam" id="PF12776"/>
    </source>
</evidence>
<dbReference type="Gramene" id="ESW34050">
    <property type="protein sequence ID" value="ESW34050"/>
    <property type="gene ID" value="PHAVU_001G120000g"/>
</dbReference>
<sequence length="279" mass="32040">MEEQLAKFLHIIGHKIDRAKNVVAVSSGNLREFTKWIANMDLALLSSMGDNNIVMALHKVGMHTITKNHVKYRQKSLKNRWREVHDLFSSLSGFAWNQNSNKFEAEDEVWDSLIQAKASTSKWCVNSIRNYDLMEELWLNDRATGKGRTPRQETRHGPTENIPSNTQSTPSKATGGTSSSKGSKRKAPMATATQDVAADIRRRTDYYGEHVHHQRRITSYQYSKSDIWSLLVDMSISDENILDQCYDFLCENPAKVKQLFGLPAKRRMTKLFNMMTRRN</sequence>
<dbReference type="InterPro" id="IPR024752">
    <property type="entry name" value="Myb/SANT-like_dom"/>
</dbReference>
<name>V7CXN4_PHAVU</name>
<feature type="region of interest" description="Disordered" evidence="1">
    <location>
        <begin position="143"/>
        <end position="195"/>
    </location>
</feature>
<dbReference type="AlphaFoldDB" id="V7CXN4"/>